<evidence type="ECO:0000313" key="3">
    <source>
        <dbReference type="EMBL" id="MDQ0362129.1"/>
    </source>
</evidence>
<keyword evidence="4" id="KW-1185">Reference proteome</keyword>
<accession>A0ABU0E5G1</accession>
<dbReference type="PROSITE" id="PS50943">
    <property type="entry name" value="HTH_CROC1"/>
    <property type="match status" value="1"/>
</dbReference>
<dbReference type="EMBL" id="JAUSUR010000005">
    <property type="protein sequence ID" value="MDQ0362129.1"/>
    <property type="molecule type" value="Genomic_DNA"/>
</dbReference>
<dbReference type="RefSeq" id="WP_307409460.1">
    <property type="nucleotide sequence ID" value="NZ_JAUSUR010000005.1"/>
</dbReference>
<evidence type="ECO:0000259" key="2">
    <source>
        <dbReference type="PROSITE" id="PS50943"/>
    </source>
</evidence>
<dbReference type="Pfam" id="PF01381">
    <property type="entry name" value="HTH_3"/>
    <property type="match status" value="1"/>
</dbReference>
<evidence type="ECO:0000313" key="4">
    <source>
        <dbReference type="Proteomes" id="UP001230220"/>
    </source>
</evidence>
<sequence>MKEINIGKTITILRKEKGISQDVLADFLGVSKAAVSKWETGQSYPDITLLPKISTYFNTTVDTLLDYKPQMTKEEIRVLYEGFTERFTKEPFDKVYEDAQAVIKEYYSCYQLILQIGALYLNYSNIADADIKDKVISEANKQFIRVKNESNDVDLVKQAQSLEVTSLLMLNKPNEIIELLGDSIPMLISSETLRASAYMMVGKPEKAKYVTQVASYQYLLALTEQLIAYLSFCTDDIEVFTEVYNRVSNLTESFHLEKLHPTILMNVQLVAAQCWLGFGEEEQTLDILEQYTDLVLSDIYPLTLHGDEFFNMLNTWVDEIGYPFPRDQRSVRLSMIDGIEKNPAFAGLEYNNRFQTLLTRLKKSM</sequence>
<name>A0ABU0E5G1_9FIRM</name>
<protein>
    <submittedName>
        <fullName evidence="3">Transcriptional regulator with XRE-family HTH domain</fullName>
    </submittedName>
</protein>
<dbReference type="SMART" id="SM00530">
    <property type="entry name" value="HTH_XRE"/>
    <property type="match status" value="1"/>
</dbReference>
<dbReference type="PANTHER" id="PTHR46558">
    <property type="entry name" value="TRACRIPTIONAL REGULATORY PROTEIN-RELATED-RELATED"/>
    <property type="match status" value="1"/>
</dbReference>
<keyword evidence="1" id="KW-0238">DNA-binding</keyword>
<comment type="caution">
    <text evidence="3">The sequence shown here is derived from an EMBL/GenBank/DDBJ whole genome shotgun (WGS) entry which is preliminary data.</text>
</comment>
<dbReference type="Gene3D" id="1.10.260.40">
    <property type="entry name" value="lambda repressor-like DNA-binding domains"/>
    <property type="match status" value="1"/>
</dbReference>
<gene>
    <name evidence="3" type="ORF">J2S15_002882</name>
</gene>
<proteinExistence type="predicted"/>
<reference evidence="3 4" key="1">
    <citation type="submission" date="2023-07" db="EMBL/GenBank/DDBJ databases">
        <title>Genomic Encyclopedia of Type Strains, Phase IV (KMG-IV): sequencing the most valuable type-strain genomes for metagenomic binning, comparative biology and taxonomic classification.</title>
        <authorList>
            <person name="Goeker M."/>
        </authorList>
    </citation>
    <scope>NUCLEOTIDE SEQUENCE [LARGE SCALE GENOMIC DNA]</scope>
    <source>
        <strain evidence="3 4">DSM 16784</strain>
    </source>
</reference>
<dbReference type="PANTHER" id="PTHR46558:SF11">
    <property type="entry name" value="HTH-TYPE TRANSCRIPTIONAL REGULATOR XRE"/>
    <property type="match status" value="1"/>
</dbReference>
<organism evidence="3 4">
    <name type="scientific">Breznakia pachnodae</name>
    <dbReference type="NCBI Taxonomy" id="265178"/>
    <lineage>
        <taxon>Bacteria</taxon>
        <taxon>Bacillati</taxon>
        <taxon>Bacillota</taxon>
        <taxon>Erysipelotrichia</taxon>
        <taxon>Erysipelotrichales</taxon>
        <taxon>Erysipelotrichaceae</taxon>
        <taxon>Breznakia</taxon>
    </lineage>
</organism>
<dbReference type="SUPFAM" id="SSF47413">
    <property type="entry name" value="lambda repressor-like DNA-binding domains"/>
    <property type="match status" value="1"/>
</dbReference>
<dbReference type="InterPro" id="IPR001387">
    <property type="entry name" value="Cro/C1-type_HTH"/>
</dbReference>
<dbReference type="InterPro" id="IPR010982">
    <property type="entry name" value="Lambda_DNA-bd_dom_sf"/>
</dbReference>
<dbReference type="CDD" id="cd00093">
    <property type="entry name" value="HTH_XRE"/>
    <property type="match status" value="1"/>
</dbReference>
<feature type="domain" description="HTH cro/C1-type" evidence="2">
    <location>
        <begin position="10"/>
        <end position="64"/>
    </location>
</feature>
<dbReference type="Proteomes" id="UP001230220">
    <property type="component" value="Unassembled WGS sequence"/>
</dbReference>
<evidence type="ECO:0000256" key="1">
    <source>
        <dbReference type="ARBA" id="ARBA00023125"/>
    </source>
</evidence>